<dbReference type="EMBL" id="JADFTZ010000005">
    <property type="protein sequence ID" value="MBE9577219.1"/>
    <property type="molecule type" value="Genomic_DNA"/>
</dbReference>
<dbReference type="RefSeq" id="WP_194096715.1">
    <property type="nucleotide sequence ID" value="NZ_JADFTZ010000005.1"/>
</dbReference>
<dbReference type="InterPro" id="IPR025560">
    <property type="entry name" value="Imm22"/>
</dbReference>
<name>A0ABR9WUA1_9FLAO</name>
<organism evidence="1 2">
    <name type="scientific">Flavobacterium proteolyticum</name>
    <dbReference type="NCBI Taxonomy" id="2911683"/>
    <lineage>
        <taxon>Bacteria</taxon>
        <taxon>Pseudomonadati</taxon>
        <taxon>Bacteroidota</taxon>
        <taxon>Flavobacteriia</taxon>
        <taxon>Flavobacteriales</taxon>
        <taxon>Flavobacteriaceae</taxon>
        <taxon>Flavobacterium</taxon>
    </lineage>
</organism>
<gene>
    <name evidence="1" type="ORF">IM755_10900</name>
</gene>
<comment type="caution">
    <text evidence="1">The sequence shown here is derived from an EMBL/GenBank/DDBJ whole genome shotgun (WGS) entry which is preliminary data.</text>
</comment>
<evidence type="ECO:0000313" key="2">
    <source>
        <dbReference type="Proteomes" id="UP000656274"/>
    </source>
</evidence>
<protein>
    <submittedName>
        <fullName evidence="1">Immunity 22 family protein</fullName>
    </submittedName>
</protein>
<dbReference type="Pfam" id="PF14112">
    <property type="entry name" value="DUF4284"/>
    <property type="match status" value="1"/>
</dbReference>
<sequence length="150" mass="17577">MGKYDGPYFETDNNVVSIWLAKTEYKKIPEDYWVENYEGEDDEAWNQFSNDFGFGSYNTDLVESFYDNTNFSKISTNNLLKFLSFSKSFIDAAKEKAEKLLIKESSYAYLIYNFEYDPLTTGITENNLFTFLGAFKFDKNSDSVEYFFNV</sequence>
<evidence type="ECO:0000313" key="1">
    <source>
        <dbReference type="EMBL" id="MBE9577219.1"/>
    </source>
</evidence>
<keyword evidence="2" id="KW-1185">Reference proteome</keyword>
<reference evidence="1 2" key="1">
    <citation type="submission" date="2020-10" db="EMBL/GenBank/DDBJ databases">
        <title>The genome sequence of Flavobacterium aquaticum 1Y8A.</title>
        <authorList>
            <person name="Liu Y."/>
        </authorList>
    </citation>
    <scope>NUCLEOTIDE SEQUENCE [LARGE SCALE GENOMIC DNA]</scope>
    <source>
        <strain evidence="1 2">1Y8A</strain>
    </source>
</reference>
<dbReference type="Proteomes" id="UP000656274">
    <property type="component" value="Unassembled WGS sequence"/>
</dbReference>
<proteinExistence type="predicted"/>
<accession>A0ABR9WUA1</accession>